<accession>A0A4R1BQ88</accession>
<evidence type="ECO:0000256" key="2">
    <source>
        <dbReference type="SAM" id="Phobius"/>
    </source>
</evidence>
<evidence type="ECO:0000256" key="1">
    <source>
        <dbReference type="SAM" id="MobiDB-lite"/>
    </source>
</evidence>
<name>A0A4R1BQ88_9ACTN</name>
<dbReference type="OrthoDB" id="423541at2"/>
<keyword evidence="2" id="KW-1133">Transmembrane helix</keyword>
<dbReference type="AlphaFoldDB" id="A0A4R1BQ88"/>
<keyword evidence="2" id="KW-0472">Membrane</keyword>
<keyword evidence="2" id="KW-0812">Transmembrane</keyword>
<protein>
    <submittedName>
        <fullName evidence="3">Uncharacterized protein</fullName>
    </submittedName>
</protein>
<gene>
    <name evidence="3" type="ORF">E0L93_04725</name>
</gene>
<dbReference type="Proteomes" id="UP000295244">
    <property type="component" value="Unassembled WGS sequence"/>
</dbReference>
<feature type="transmembrane region" description="Helical" evidence="2">
    <location>
        <begin position="183"/>
        <end position="203"/>
    </location>
</feature>
<organism evidence="3 4">
    <name type="scientific">Rubrobacter taiwanensis</name>
    <dbReference type="NCBI Taxonomy" id="185139"/>
    <lineage>
        <taxon>Bacteria</taxon>
        <taxon>Bacillati</taxon>
        <taxon>Actinomycetota</taxon>
        <taxon>Rubrobacteria</taxon>
        <taxon>Rubrobacterales</taxon>
        <taxon>Rubrobacteraceae</taxon>
        <taxon>Rubrobacter</taxon>
    </lineage>
</organism>
<feature type="transmembrane region" description="Helical" evidence="2">
    <location>
        <begin position="156"/>
        <end position="177"/>
    </location>
</feature>
<sequence length="212" mass="23521">MDFDTSKSNGRDRRRPSGGNSFPDFSTGRAGRPGRGFDTSRRYRHQSGIDGGVGEDFRIPAGARKAALVHLALEAWRAGLLDPKELGEVRGRDVDEAGLQRALYRSSMGEIEHVLGPIVRGKRIVVEGHLAGTGRTAIERLGAEVEELRLEDERRYIDMTPVIFVVAAVAMAVRYVSLGLDDQSLYILAGIAFALMYGLRPFFFKMQRPRDE</sequence>
<evidence type="ECO:0000313" key="3">
    <source>
        <dbReference type="EMBL" id="TCJ19457.1"/>
    </source>
</evidence>
<comment type="caution">
    <text evidence="3">The sequence shown here is derived from an EMBL/GenBank/DDBJ whole genome shotgun (WGS) entry which is preliminary data.</text>
</comment>
<evidence type="ECO:0000313" key="4">
    <source>
        <dbReference type="Proteomes" id="UP000295244"/>
    </source>
</evidence>
<proteinExistence type="predicted"/>
<feature type="region of interest" description="Disordered" evidence="1">
    <location>
        <begin position="1"/>
        <end position="51"/>
    </location>
</feature>
<dbReference type="EMBL" id="SKBU01000008">
    <property type="protein sequence ID" value="TCJ19457.1"/>
    <property type="molecule type" value="Genomic_DNA"/>
</dbReference>
<keyword evidence="4" id="KW-1185">Reference proteome</keyword>
<reference evidence="3 4" key="1">
    <citation type="submission" date="2019-03" db="EMBL/GenBank/DDBJ databases">
        <title>Whole genome sequence of a novel Rubrobacter taiwanensis strain, isolated from Yellowstone National Park.</title>
        <authorList>
            <person name="Freed S."/>
            <person name="Ramaley R.F."/>
            <person name="Kyndt J.A."/>
        </authorList>
    </citation>
    <scope>NUCLEOTIDE SEQUENCE [LARGE SCALE GENOMIC DNA]</scope>
    <source>
        <strain evidence="3 4">Yellowstone</strain>
    </source>
</reference>
<dbReference type="RefSeq" id="WP_132689198.1">
    <property type="nucleotide sequence ID" value="NZ_SKBU01000008.1"/>
</dbReference>